<accession>A0A9Y2AHE1</accession>
<sequence length="400" mass="46874">MPGSLVDLGNNKWELRVSLGYNINGKQIRKTKRIISKSKKAAEKELAKFYVEVTKNPVIKGDKISFGEFIEIWQQRHNQKLSNKTSYRNSELLKNRILPAFYSKQLEKITDMDIVKFIEELKKPHMRQDKRNLNTLSDGSIQMHYKLIRSILNKAVQWRYLVENPCRLIAKDDIPKANYRRLPIWQENDLKRFLATLEKISNSPRELKYKLMISLALITGARRGEFTALTWDCIDFVNARIYIEKASEAIANKPLAIKVPKTKSSIRWLNIDSYTVSLLKLQKQFQDEFLTKHHYSNPKQFIFLSRKVINQEVSQIYPSSLYIWLSKFCKKYDFPAITVHSFRHMAASYALAYGVPLTTVQHMLGHTDIKTTAIYLHELESKRKEAVQILSKQWNQFRNA</sequence>
<evidence type="ECO:0000313" key="6">
    <source>
        <dbReference type="EMBL" id="WIW69892.1"/>
    </source>
</evidence>
<evidence type="ECO:0000259" key="5">
    <source>
        <dbReference type="PROSITE" id="PS51898"/>
    </source>
</evidence>
<feature type="domain" description="Tyr recombinase" evidence="5">
    <location>
        <begin position="180"/>
        <end position="388"/>
    </location>
</feature>
<dbReference type="Proteomes" id="UP001243623">
    <property type="component" value="Chromosome"/>
</dbReference>
<dbReference type="Gene3D" id="1.10.150.130">
    <property type="match status" value="1"/>
</dbReference>
<evidence type="ECO:0000256" key="3">
    <source>
        <dbReference type="ARBA" id="ARBA00023125"/>
    </source>
</evidence>
<dbReference type="InterPro" id="IPR050090">
    <property type="entry name" value="Tyrosine_recombinase_XerCD"/>
</dbReference>
<dbReference type="InterPro" id="IPR002104">
    <property type="entry name" value="Integrase_catalytic"/>
</dbReference>
<dbReference type="PROSITE" id="PS51898">
    <property type="entry name" value="TYR_RECOMBINASE"/>
    <property type="match status" value="1"/>
</dbReference>
<keyword evidence="4" id="KW-0233">DNA recombination</keyword>
<gene>
    <name evidence="6" type="ORF">P3F81_08160</name>
</gene>
<keyword evidence="2" id="KW-0229">DNA integration</keyword>
<dbReference type="SUPFAM" id="SSF56349">
    <property type="entry name" value="DNA breaking-rejoining enzymes"/>
    <property type="match status" value="1"/>
</dbReference>
<dbReference type="EMBL" id="CP120678">
    <property type="protein sequence ID" value="WIW69892.1"/>
    <property type="molecule type" value="Genomic_DNA"/>
</dbReference>
<dbReference type="KEGG" id="sgbi:P3F81_08160"/>
<dbReference type="InterPro" id="IPR004107">
    <property type="entry name" value="Integrase_SAM-like_N"/>
</dbReference>
<evidence type="ECO:0000256" key="4">
    <source>
        <dbReference type="ARBA" id="ARBA00023172"/>
    </source>
</evidence>
<protein>
    <submittedName>
        <fullName evidence="6">Site-specific integrase</fullName>
    </submittedName>
</protein>
<dbReference type="InterPro" id="IPR010998">
    <property type="entry name" value="Integrase_recombinase_N"/>
</dbReference>
<dbReference type="GO" id="GO:0015074">
    <property type="term" value="P:DNA integration"/>
    <property type="evidence" value="ECO:0007669"/>
    <property type="project" value="UniProtKB-KW"/>
</dbReference>
<dbReference type="RefSeq" id="WP_147669792.1">
    <property type="nucleotide sequence ID" value="NZ_CP120678.1"/>
</dbReference>
<dbReference type="CDD" id="cd01189">
    <property type="entry name" value="INT_ICEBs1_C_like"/>
    <property type="match status" value="1"/>
</dbReference>
<dbReference type="AlphaFoldDB" id="A0A9Y2AHE1"/>
<dbReference type="GO" id="GO:0003677">
    <property type="term" value="F:DNA binding"/>
    <property type="evidence" value="ECO:0007669"/>
    <property type="project" value="UniProtKB-KW"/>
</dbReference>
<evidence type="ECO:0000256" key="2">
    <source>
        <dbReference type="ARBA" id="ARBA00022908"/>
    </source>
</evidence>
<reference evidence="6" key="1">
    <citation type="submission" date="2023-03" db="EMBL/GenBank/DDBJ databases">
        <title>Selenobaculum gbiensis gen. nov. sp. nov., a new bacterium isolated from the gut microbiota of IBD patient.</title>
        <authorList>
            <person name="Yeo S."/>
            <person name="Park H."/>
            <person name="Huh C.S."/>
        </authorList>
    </citation>
    <scope>NUCLEOTIDE SEQUENCE</scope>
    <source>
        <strain evidence="6">ICN-92133</strain>
    </source>
</reference>
<proteinExistence type="inferred from homology"/>
<dbReference type="Gene3D" id="1.10.443.10">
    <property type="entry name" value="Intergrase catalytic core"/>
    <property type="match status" value="1"/>
</dbReference>
<dbReference type="InterPro" id="IPR011010">
    <property type="entry name" value="DNA_brk_join_enz"/>
</dbReference>
<dbReference type="GO" id="GO:0006310">
    <property type="term" value="P:DNA recombination"/>
    <property type="evidence" value="ECO:0007669"/>
    <property type="project" value="UniProtKB-KW"/>
</dbReference>
<keyword evidence="7" id="KW-1185">Reference proteome</keyword>
<dbReference type="Pfam" id="PF00589">
    <property type="entry name" value="Phage_integrase"/>
    <property type="match status" value="1"/>
</dbReference>
<name>A0A9Y2AHE1_9FIRM</name>
<keyword evidence="3" id="KW-0238">DNA-binding</keyword>
<dbReference type="InterPro" id="IPR013762">
    <property type="entry name" value="Integrase-like_cat_sf"/>
</dbReference>
<comment type="similarity">
    <text evidence="1">Belongs to the 'phage' integrase family.</text>
</comment>
<dbReference type="PANTHER" id="PTHR30349:SF41">
    <property type="entry name" value="INTEGRASE_RECOMBINASE PROTEIN MJ0367-RELATED"/>
    <property type="match status" value="1"/>
</dbReference>
<dbReference type="Pfam" id="PF14659">
    <property type="entry name" value="Phage_int_SAM_3"/>
    <property type="match status" value="1"/>
</dbReference>
<organism evidence="6 7">
    <name type="scientific">Selenobaculum gibii</name>
    <dbReference type="NCBI Taxonomy" id="3054208"/>
    <lineage>
        <taxon>Bacteria</taxon>
        <taxon>Bacillati</taxon>
        <taxon>Bacillota</taxon>
        <taxon>Negativicutes</taxon>
        <taxon>Selenomonadales</taxon>
        <taxon>Selenomonadaceae</taxon>
        <taxon>Selenobaculum</taxon>
    </lineage>
</organism>
<dbReference type="PANTHER" id="PTHR30349">
    <property type="entry name" value="PHAGE INTEGRASE-RELATED"/>
    <property type="match status" value="1"/>
</dbReference>
<evidence type="ECO:0000313" key="7">
    <source>
        <dbReference type="Proteomes" id="UP001243623"/>
    </source>
</evidence>
<evidence type="ECO:0000256" key="1">
    <source>
        <dbReference type="ARBA" id="ARBA00008857"/>
    </source>
</evidence>